<dbReference type="InterPro" id="IPR029058">
    <property type="entry name" value="AB_hydrolase_fold"/>
</dbReference>
<proteinExistence type="predicted"/>
<evidence type="ECO:0000313" key="3">
    <source>
        <dbReference type="Proteomes" id="UP001164803"/>
    </source>
</evidence>
<dbReference type="InterPro" id="IPR000639">
    <property type="entry name" value="Epox_hydrolase-like"/>
</dbReference>
<dbReference type="PRINTS" id="PR00412">
    <property type="entry name" value="EPOXHYDRLASE"/>
</dbReference>
<keyword evidence="2" id="KW-0378">Hydrolase</keyword>
<dbReference type="PRINTS" id="PR00111">
    <property type="entry name" value="ABHYDROLASE"/>
</dbReference>
<organism evidence="2 3">
    <name type="scientific">Alicyclobacillus dauci</name>
    <dbReference type="NCBI Taxonomy" id="1475485"/>
    <lineage>
        <taxon>Bacteria</taxon>
        <taxon>Bacillati</taxon>
        <taxon>Bacillota</taxon>
        <taxon>Bacilli</taxon>
        <taxon>Bacillales</taxon>
        <taxon>Alicyclobacillaceae</taxon>
        <taxon>Alicyclobacillus</taxon>
    </lineage>
</organism>
<dbReference type="InterPro" id="IPR050266">
    <property type="entry name" value="AB_hydrolase_sf"/>
</dbReference>
<dbReference type="SUPFAM" id="SSF53474">
    <property type="entry name" value="alpha/beta-Hydrolases"/>
    <property type="match status" value="1"/>
</dbReference>
<dbReference type="EMBL" id="CP104064">
    <property type="protein sequence ID" value="WAH37470.1"/>
    <property type="molecule type" value="Genomic_DNA"/>
</dbReference>
<protein>
    <submittedName>
        <fullName evidence="2">Alpha/beta hydrolase</fullName>
    </submittedName>
</protein>
<dbReference type="Gene3D" id="3.40.50.1820">
    <property type="entry name" value="alpha/beta hydrolase"/>
    <property type="match status" value="1"/>
</dbReference>
<dbReference type="Pfam" id="PF00561">
    <property type="entry name" value="Abhydrolase_1"/>
    <property type="match status" value="1"/>
</dbReference>
<evidence type="ECO:0000259" key="1">
    <source>
        <dbReference type="Pfam" id="PF00561"/>
    </source>
</evidence>
<dbReference type="GO" id="GO:0016787">
    <property type="term" value="F:hydrolase activity"/>
    <property type="evidence" value="ECO:0007669"/>
    <property type="project" value="UniProtKB-KW"/>
</dbReference>
<dbReference type="RefSeq" id="WP_268044961.1">
    <property type="nucleotide sequence ID" value="NZ_CP104064.1"/>
</dbReference>
<keyword evidence="3" id="KW-1185">Reference proteome</keyword>
<dbReference type="InterPro" id="IPR000073">
    <property type="entry name" value="AB_hydrolase_1"/>
</dbReference>
<dbReference type="PANTHER" id="PTHR43798">
    <property type="entry name" value="MONOACYLGLYCEROL LIPASE"/>
    <property type="match status" value="1"/>
</dbReference>
<dbReference type="PANTHER" id="PTHR43798:SF33">
    <property type="entry name" value="HYDROLASE, PUTATIVE (AFU_ORTHOLOGUE AFUA_2G14860)-RELATED"/>
    <property type="match status" value="1"/>
</dbReference>
<gene>
    <name evidence="2" type="ORF">NZD86_02715</name>
</gene>
<feature type="domain" description="AB hydrolase-1" evidence="1">
    <location>
        <begin position="29"/>
        <end position="126"/>
    </location>
</feature>
<dbReference type="Proteomes" id="UP001164803">
    <property type="component" value="Chromosome"/>
</dbReference>
<name>A0ABY6Z3M4_9BACL</name>
<evidence type="ECO:0000313" key="2">
    <source>
        <dbReference type="EMBL" id="WAH37470.1"/>
    </source>
</evidence>
<sequence>MSKVKVYRDIAELGSVDLFFMDTQTDETPIICLHGRCGRAETWYGFMQRYGNKYRIIAPDQRGHGLSSRPESDYTDREMADDIIELMNYLDIKSAILVGHSMGGAVVGYLAALYPQYVKAAVVLDKSAAGPTAPLPIEACQRNDPTRDWPLPFPSRKDAMSFLKEISCSDLEYQFFMNSLIETSKGYEMMFSSRAIAIGIGHYVSWYHLLPKIKCPVLLIRSKSHEAVPDDDFEKMQSLIDGCISHEMSHPDHNVHLANEEEFYTCMDAFLDKVMSLPVI</sequence>
<accession>A0ABY6Z3M4</accession>
<reference evidence="2" key="1">
    <citation type="submission" date="2022-08" db="EMBL/GenBank/DDBJ databases">
        <title>Alicyclobacillus dauci DSM2870, complete genome.</title>
        <authorList>
            <person name="Wang Q."/>
            <person name="Cai R."/>
            <person name="Wang Z."/>
        </authorList>
    </citation>
    <scope>NUCLEOTIDE SEQUENCE</scope>
    <source>
        <strain evidence="2">DSM 28700</strain>
    </source>
</reference>